<name>A0AAW2DYI3_9ROSI</name>
<dbReference type="SUPFAM" id="SSF50249">
    <property type="entry name" value="Nucleic acid-binding proteins"/>
    <property type="match status" value="1"/>
</dbReference>
<evidence type="ECO:0000313" key="1">
    <source>
        <dbReference type="EMBL" id="KAL0013996.1"/>
    </source>
</evidence>
<keyword evidence="2" id="KW-1185">Reference proteome</keyword>
<gene>
    <name evidence="1" type="ORF">SO802_001065</name>
</gene>
<accession>A0AAW2DYI3</accession>
<evidence type="ECO:0000313" key="2">
    <source>
        <dbReference type="Proteomes" id="UP001459277"/>
    </source>
</evidence>
<protein>
    <submittedName>
        <fullName evidence="1">Uncharacterized protein</fullName>
    </submittedName>
</protein>
<comment type="caution">
    <text evidence="1">The sequence shown here is derived from an EMBL/GenBank/DDBJ whole genome shotgun (WGS) entry which is preliminary data.</text>
</comment>
<proteinExistence type="predicted"/>
<dbReference type="InterPro" id="IPR012340">
    <property type="entry name" value="NA-bd_OB-fold"/>
</dbReference>
<reference evidence="1 2" key="1">
    <citation type="submission" date="2024-01" db="EMBL/GenBank/DDBJ databases">
        <title>A telomere-to-telomere, gap-free genome of sweet tea (Lithocarpus litseifolius).</title>
        <authorList>
            <person name="Zhou J."/>
        </authorList>
    </citation>
    <scope>NUCLEOTIDE SEQUENCE [LARGE SCALE GENOMIC DNA]</scope>
    <source>
        <strain evidence="1">Zhou-2022a</strain>
        <tissue evidence="1">Leaf</tissue>
    </source>
</reference>
<dbReference type="EMBL" id="JAZDWU010000001">
    <property type="protein sequence ID" value="KAL0013996.1"/>
    <property type="molecule type" value="Genomic_DNA"/>
</dbReference>
<organism evidence="1 2">
    <name type="scientific">Lithocarpus litseifolius</name>
    <dbReference type="NCBI Taxonomy" id="425828"/>
    <lineage>
        <taxon>Eukaryota</taxon>
        <taxon>Viridiplantae</taxon>
        <taxon>Streptophyta</taxon>
        <taxon>Embryophyta</taxon>
        <taxon>Tracheophyta</taxon>
        <taxon>Spermatophyta</taxon>
        <taxon>Magnoliopsida</taxon>
        <taxon>eudicotyledons</taxon>
        <taxon>Gunneridae</taxon>
        <taxon>Pentapetalae</taxon>
        <taxon>rosids</taxon>
        <taxon>fabids</taxon>
        <taxon>Fagales</taxon>
        <taxon>Fagaceae</taxon>
        <taxon>Lithocarpus</taxon>
    </lineage>
</organism>
<sequence>MSYNLIKQLSDKNENWKDDTIHPTIQKNNVKKFQAQLREGQLYSLSNFRVDTYKEKGSYRPISKDKKINFLHTIVIEELKEAEVTISQHKFEFVDYRTVVDRFDNNKQLT</sequence>
<dbReference type="Gene3D" id="2.40.50.140">
    <property type="entry name" value="Nucleic acid-binding proteins"/>
    <property type="match status" value="1"/>
</dbReference>
<dbReference type="AlphaFoldDB" id="A0AAW2DYI3"/>
<dbReference type="Proteomes" id="UP001459277">
    <property type="component" value="Unassembled WGS sequence"/>
</dbReference>
<feature type="non-terminal residue" evidence="1">
    <location>
        <position position="110"/>
    </location>
</feature>